<gene>
    <name evidence="1" type="ORF">DYL59_18610</name>
</gene>
<dbReference type="Proteomes" id="UP000297391">
    <property type="component" value="Unassembled WGS sequence"/>
</dbReference>
<organism evidence="1 2">
    <name type="scientific">Pseudomonas kairouanensis</name>
    <dbReference type="NCBI Taxonomy" id="2293832"/>
    <lineage>
        <taxon>Bacteria</taxon>
        <taxon>Pseudomonadati</taxon>
        <taxon>Pseudomonadota</taxon>
        <taxon>Gammaproteobacteria</taxon>
        <taxon>Pseudomonadales</taxon>
        <taxon>Pseudomonadaceae</taxon>
        <taxon>Pseudomonas</taxon>
    </lineage>
</organism>
<evidence type="ECO:0000313" key="2">
    <source>
        <dbReference type="Proteomes" id="UP000297391"/>
    </source>
</evidence>
<comment type="caution">
    <text evidence="1">The sequence shown here is derived from an EMBL/GenBank/DDBJ whole genome shotgun (WGS) entry which is preliminary data.</text>
</comment>
<name>A0A4Z0ALT9_9PSED</name>
<proteinExistence type="predicted"/>
<protein>
    <submittedName>
        <fullName evidence="1">Uncharacterized protein</fullName>
    </submittedName>
</protein>
<dbReference type="RefSeq" id="WP_135290484.1">
    <property type="nucleotide sequence ID" value="NZ_QUZU01000024.1"/>
</dbReference>
<dbReference type="OrthoDB" id="7025979at2"/>
<keyword evidence="2" id="KW-1185">Reference proteome</keyword>
<reference evidence="1 2" key="1">
    <citation type="journal article" date="2019" name="Syst. Appl. Microbiol.">
        <title>New species of pathogenic Pseudomonas isolated from citrus in Tunisia: Proposal of Pseudomonas kairouanensis sp. nov. and Pseudomonas nabeulensis sp. nov.</title>
        <authorList>
            <person name="Oueslati M."/>
            <person name="Mulet M."/>
            <person name="Gomila M."/>
            <person name="Berge O."/>
            <person name="Hajlaoui M.R."/>
            <person name="Lalucat J."/>
            <person name="Sadfi-Zouaoui N."/>
            <person name="Garcia-Valdes E."/>
        </authorList>
    </citation>
    <scope>NUCLEOTIDE SEQUENCE [LARGE SCALE GENOMIC DNA]</scope>
    <source>
        <strain evidence="1 2">KC12</strain>
    </source>
</reference>
<accession>A0A4Z0ALT9</accession>
<dbReference type="EMBL" id="QUZU01000024">
    <property type="protein sequence ID" value="TFY87370.1"/>
    <property type="molecule type" value="Genomic_DNA"/>
</dbReference>
<sequence length="1002" mass="108425">MPGPAWTLLQKPSEPAASAQGDVTLAERLATASSNGQHSVTIPRVSALGDVIDIYQQLIGMPQTLLWLASTGLETDSLTLYRDRVEGYVTRDGVRTAVSFSTTDGSGWWEASVNLRAIRDLLDPNDKGLPYLREGEQRMPLHVVSHAYGLDAHDRGRTVKDGLSLPFTRALKDVQRVISDLDERAYLATLLEQRVQGLADDATVDWSAQRTRVSPASAEGMGVQAHCDIQQLLEHKGLGSPRTVGATRNVIQWLRTTMAPASTWGDYSGLAATASDPTHLRPLDSLARQTPDSLRLDPDTELARLLKSADAPVFRGQMADIQINTPGNIAGFDLYQPAHMGRTLKQVRSDLERHLCETKSLDPKVAVLVAHIGLARTAPEFLVRDVPDAVALGTPAWLELRLGCAIADAVAPGASRAMNEAQISALTTLAPTSEEQRTLLQARGLGGLLVWAVLNGVVPAKPEGQHTQADFKRASQMFTRQRTLATRAFKAASTPLPTRRVLAVQALLKVFPLVSQSQLEAMTVHLTDANQRRNLVASEPRTRSLIETYMSGDLVPGKWVLSQDLPLPAATSSRTPFQFQNTAQVPNVARENLDVRIRRLPALDSLLESAVGTHHRKLQMAFVTKLKLMLAGLPLADRQRIELGAIDLFTLRKKTGKQQVWETDGDRSAVTGRQGTLMRVLHAQAVTYYEIFNSGNIVRHSDPVVISTLDRVVRDQSHLGQYKLLGEKFIRGGHEVPLDFDAYATGNPAKTGAKSGDVIIDRLGRYLEAGSLPEKQTLETFVPDSYQSDRVEFIACEIAENNFYESLESMFQRAKGQLSVEKSRQANARDINLLMSLVPFVGAYQDFAAGNIGKGLQSLALDTAGVVMGAGGQARALMHSVKKLVQGSVVPALNGIGGKVAPGVARLGLAGPKVRISDAAFDVTKQSAAFFNAVFNPLDGYPRLMGAASRGLGKMPALLAGNGSALAKAMPHLARAEQKMRGYFLVATGMVDPAAPPVAQTP</sequence>
<evidence type="ECO:0000313" key="1">
    <source>
        <dbReference type="EMBL" id="TFY87370.1"/>
    </source>
</evidence>
<dbReference type="AlphaFoldDB" id="A0A4Z0ALT9"/>